<feature type="transmembrane region" description="Helical" evidence="9">
    <location>
        <begin position="69"/>
        <end position="87"/>
    </location>
</feature>
<comment type="caution">
    <text evidence="10">The sequence shown here is derived from an EMBL/GenBank/DDBJ whole genome shotgun (WGS) entry which is preliminary data.</text>
</comment>
<keyword evidence="11" id="KW-1185">Reference proteome</keyword>
<dbReference type="RefSeq" id="WP_190211123.1">
    <property type="nucleotide sequence ID" value="NZ_BNBO01000012.1"/>
</dbReference>
<keyword evidence="3" id="KW-0808">Transferase</keyword>
<keyword evidence="6 9" id="KW-0472">Membrane</keyword>
<dbReference type="GeneID" id="95353236"/>
<feature type="transmembrane region" description="Helical" evidence="9">
    <location>
        <begin position="296"/>
        <end position="316"/>
    </location>
</feature>
<sequence>MPDTPSVRRRATTAACCLLLVALAVSTALTVTGGGTLGDRGPLYAWYLVDALLFASAVALLRRVPARRAGRLVLAGSVLVAAAGLLAPPRTSDDAYRYVWDGQVQRAGLSPYAYAPDDPALAGLRARAPGLFPVGDDCDGWDERRAAGGFCSRLNRPAVHTVYPPAAELWFAGLHRVAGGWGVRAAQAGGALLAVATTGVLLAALRRRPGAPGRALWRAALWGWCPGVAVWAVNDAHVDVLGALLTVGGLVLAGRGRPGAGGALLGAATATKLLPALALPGAMSGLLARRPRPRDVVLPLSALAVLALGYLPYVLASGAGVLGYLPGYLREEGYDQDRIDRFGLVRLLLPDGWAGYGAALVLLALVLHVLRRGDPARPWRGALLVTGGALLTATPGYPWYGLLVVALVGLDGRWEWLAVPAAGQLVYLLGGGAQQPAYGAALAVVLAGAAVRRLRRGRPGPPGPVAAPAAGASTNAPAPASTNAPAAAATGGPATAPTVGPTGAPATAPRGASATNGRGKGRARSFRPGR</sequence>
<evidence type="ECO:0000313" key="10">
    <source>
        <dbReference type="EMBL" id="GHH69392.1"/>
    </source>
</evidence>
<feature type="transmembrane region" description="Helical" evidence="9">
    <location>
        <begin position="185"/>
        <end position="205"/>
    </location>
</feature>
<keyword evidence="5 9" id="KW-1133">Transmembrane helix</keyword>
<evidence type="ECO:0000256" key="2">
    <source>
        <dbReference type="ARBA" id="ARBA00022475"/>
    </source>
</evidence>
<reference evidence="10" key="2">
    <citation type="submission" date="2020-09" db="EMBL/GenBank/DDBJ databases">
        <authorList>
            <person name="Sun Q."/>
            <person name="Ohkuma M."/>
        </authorList>
    </citation>
    <scope>NUCLEOTIDE SEQUENCE</scope>
    <source>
        <strain evidence="10">JCM 4646</strain>
    </source>
</reference>
<accession>A0A919FND5</accession>
<comment type="subcellular location">
    <subcellularLocation>
        <location evidence="1">Cell membrane</location>
        <topology evidence="1">Multi-pass membrane protein</topology>
    </subcellularLocation>
</comment>
<keyword evidence="4 9" id="KW-0812">Transmembrane</keyword>
<dbReference type="AlphaFoldDB" id="A0A919FND5"/>
<evidence type="ECO:0000256" key="3">
    <source>
        <dbReference type="ARBA" id="ARBA00022679"/>
    </source>
</evidence>
<dbReference type="InterPro" id="IPR018584">
    <property type="entry name" value="GT87"/>
</dbReference>
<dbReference type="GO" id="GO:0005886">
    <property type="term" value="C:plasma membrane"/>
    <property type="evidence" value="ECO:0007669"/>
    <property type="project" value="UniProtKB-SubCell"/>
</dbReference>
<dbReference type="EMBL" id="BNBO01000012">
    <property type="protein sequence ID" value="GHH69392.1"/>
    <property type="molecule type" value="Genomic_DNA"/>
</dbReference>
<evidence type="ECO:0000256" key="1">
    <source>
        <dbReference type="ARBA" id="ARBA00004651"/>
    </source>
</evidence>
<reference evidence="10" key="1">
    <citation type="journal article" date="2014" name="Int. J. Syst. Evol. Microbiol.">
        <title>Complete genome sequence of Corynebacterium casei LMG S-19264T (=DSM 44701T), isolated from a smear-ripened cheese.</title>
        <authorList>
            <consortium name="US DOE Joint Genome Institute (JGI-PGF)"/>
            <person name="Walter F."/>
            <person name="Albersmeier A."/>
            <person name="Kalinowski J."/>
            <person name="Ruckert C."/>
        </authorList>
    </citation>
    <scope>NUCLEOTIDE SEQUENCE</scope>
    <source>
        <strain evidence="10">JCM 4646</strain>
    </source>
</reference>
<evidence type="ECO:0000256" key="7">
    <source>
        <dbReference type="ARBA" id="ARBA00024033"/>
    </source>
</evidence>
<feature type="transmembrane region" description="Helical" evidence="9">
    <location>
        <begin position="353"/>
        <end position="370"/>
    </location>
</feature>
<name>A0A919FND5_9ACTN</name>
<evidence type="ECO:0000313" key="11">
    <source>
        <dbReference type="Proteomes" id="UP000617734"/>
    </source>
</evidence>
<feature type="transmembrane region" description="Helical" evidence="9">
    <location>
        <begin position="44"/>
        <end position="62"/>
    </location>
</feature>
<comment type="similarity">
    <text evidence="7">Belongs to the glycosyltransferase 87 family.</text>
</comment>
<keyword evidence="2" id="KW-1003">Cell membrane</keyword>
<evidence type="ECO:0008006" key="12">
    <source>
        <dbReference type="Google" id="ProtNLM"/>
    </source>
</evidence>
<dbReference type="Proteomes" id="UP000617734">
    <property type="component" value="Unassembled WGS sequence"/>
</dbReference>
<feature type="transmembrane region" description="Helical" evidence="9">
    <location>
        <begin position="382"/>
        <end position="405"/>
    </location>
</feature>
<feature type="compositionally biased region" description="Low complexity" evidence="8">
    <location>
        <begin position="466"/>
        <end position="515"/>
    </location>
</feature>
<evidence type="ECO:0000256" key="6">
    <source>
        <dbReference type="ARBA" id="ARBA00023136"/>
    </source>
</evidence>
<feature type="transmembrane region" description="Helical" evidence="9">
    <location>
        <begin position="425"/>
        <end position="451"/>
    </location>
</feature>
<evidence type="ECO:0000256" key="9">
    <source>
        <dbReference type="SAM" id="Phobius"/>
    </source>
</evidence>
<evidence type="ECO:0000256" key="5">
    <source>
        <dbReference type="ARBA" id="ARBA00022989"/>
    </source>
</evidence>
<feature type="region of interest" description="Disordered" evidence="8">
    <location>
        <begin position="457"/>
        <end position="530"/>
    </location>
</feature>
<organism evidence="10 11">
    <name type="scientific">Kitasatospora indigofera</name>
    <dbReference type="NCBI Taxonomy" id="67307"/>
    <lineage>
        <taxon>Bacteria</taxon>
        <taxon>Bacillati</taxon>
        <taxon>Actinomycetota</taxon>
        <taxon>Actinomycetes</taxon>
        <taxon>Kitasatosporales</taxon>
        <taxon>Streptomycetaceae</taxon>
        <taxon>Kitasatospora</taxon>
    </lineage>
</organism>
<dbReference type="GO" id="GO:0016758">
    <property type="term" value="F:hexosyltransferase activity"/>
    <property type="evidence" value="ECO:0007669"/>
    <property type="project" value="InterPro"/>
</dbReference>
<evidence type="ECO:0000256" key="4">
    <source>
        <dbReference type="ARBA" id="ARBA00022692"/>
    </source>
</evidence>
<evidence type="ECO:0000256" key="8">
    <source>
        <dbReference type="SAM" id="MobiDB-lite"/>
    </source>
</evidence>
<gene>
    <name evidence="10" type="ORF">GCM10018781_27820</name>
</gene>
<feature type="compositionally biased region" description="Basic residues" evidence="8">
    <location>
        <begin position="519"/>
        <end position="530"/>
    </location>
</feature>
<protein>
    <recommendedName>
        <fullName evidence="12">DUF2029 domain-containing protein</fullName>
    </recommendedName>
</protein>
<proteinExistence type="inferred from homology"/>
<dbReference type="Pfam" id="PF09594">
    <property type="entry name" value="GT87"/>
    <property type="match status" value="1"/>
</dbReference>